<dbReference type="CDD" id="cd02218">
    <property type="entry name" value="cupin_PGI"/>
    <property type="match status" value="1"/>
</dbReference>
<dbReference type="AlphaFoldDB" id="A0A1F5P2V8"/>
<dbReference type="Proteomes" id="UP000176339">
    <property type="component" value="Unassembled WGS sequence"/>
</dbReference>
<comment type="similarity">
    <text evidence="2">Belongs to the archaeal-type GPI family.</text>
</comment>
<keyword evidence="4" id="KW-0312">Gluconeogenesis</keyword>
<dbReference type="GO" id="GO:0006096">
    <property type="term" value="P:glycolytic process"/>
    <property type="evidence" value="ECO:0007669"/>
    <property type="project" value="UniProtKB-UniPathway"/>
</dbReference>
<dbReference type="EC" id="5.3.1.9" evidence="3"/>
<evidence type="ECO:0000256" key="1">
    <source>
        <dbReference type="ARBA" id="ARBA00004926"/>
    </source>
</evidence>
<evidence type="ECO:0000256" key="5">
    <source>
        <dbReference type="ARBA" id="ARBA00023152"/>
    </source>
</evidence>
<dbReference type="EMBL" id="MFEN01000020">
    <property type="protein sequence ID" value="OGE84267.1"/>
    <property type="molecule type" value="Genomic_DNA"/>
</dbReference>
<dbReference type="GO" id="GO:0005737">
    <property type="term" value="C:cytoplasm"/>
    <property type="evidence" value="ECO:0007669"/>
    <property type="project" value="InterPro"/>
</dbReference>
<dbReference type="SUPFAM" id="SSF51182">
    <property type="entry name" value="RmlC-like cupins"/>
    <property type="match status" value="1"/>
</dbReference>
<dbReference type="Gene3D" id="2.60.120.10">
    <property type="entry name" value="Jelly Rolls"/>
    <property type="match status" value="1"/>
</dbReference>
<protein>
    <recommendedName>
        <fullName evidence="3">glucose-6-phosphate isomerase</fullName>
        <ecNumber evidence="3">5.3.1.9</ecNumber>
    </recommendedName>
</protein>
<sequence length="276" mass="31003">MINLEKTSGLPIQMRDDYSLEFGAGLPAVVPSVREFSAMKSYLKDTSVTFWNKGVYYMYRDIARTSDREKITASGAQYDITVVLPGKMGDEFSKTIGHYHSFEEGTMARYPEVYEVLYGRLFFVIQSASPDLERLGQVFAVRMERGEKVLVPPGFGHVLVNPTDDVVVTANWQPSKNVSDYSSYEKHNGAAYYCVESNRLGASGKTTSSTPEFVPNLNYKTLPPLVSARPRELPQYNLRAALPMYFTGMQDLSKLDFLVHPSKYADELAAEKLLVI</sequence>
<dbReference type="UniPathway" id="UPA00109">
    <property type="reaction ID" value="UER00181"/>
</dbReference>
<dbReference type="GO" id="GO:0004347">
    <property type="term" value="F:glucose-6-phosphate isomerase activity"/>
    <property type="evidence" value="ECO:0007669"/>
    <property type="project" value="UniProtKB-EC"/>
</dbReference>
<evidence type="ECO:0000313" key="8">
    <source>
        <dbReference type="EMBL" id="OGE84267.1"/>
    </source>
</evidence>
<comment type="catalytic activity">
    <reaction evidence="6">
        <text>alpha-D-glucose 6-phosphate = beta-D-fructose 6-phosphate</text>
        <dbReference type="Rhea" id="RHEA:11816"/>
        <dbReference type="ChEBI" id="CHEBI:57634"/>
        <dbReference type="ChEBI" id="CHEBI:58225"/>
        <dbReference type="EC" id="5.3.1.9"/>
    </reaction>
</comment>
<organism evidence="8 9">
    <name type="scientific">Candidatus Doudnabacteria bacterium RIFCSPHIGHO2_01_FULL_49_9</name>
    <dbReference type="NCBI Taxonomy" id="1817827"/>
    <lineage>
        <taxon>Bacteria</taxon>
        <taxon>Candidatus Doudnaibacteriota</taxon>
    </lineage>
</organism>
<accession>A0A1F5P2V8</accession>
<comment type="pathway">
    <text evidence="1">Carbohydrate degradation; glycolysis; D-glyceraldehyde 3-phosphate and glycerone phosphate from D-glucose: step 2/4.</text>
</comment>
<feature type="domain" description="Glucose-6-phosphate isomerase prokaryote" evidence="7">
    <location>
        <begin position="49"/>
        <end position="203"/>
    </location>
</feature>
<evidence type="ECO:0000256" key="3">
    <source>
        <dbReference type="ARBA" id="ARBA00011952"/>
    </source>
</evidence>
<dbReference type="InterPro" id="IPR010551">
    <property type="entry name" value="G6P_isomerase_prok"/>
</dbReference>
<gene>
    <name evidence="8" type="ORF">A2846_02960</name>
</gene>
<dbReference type="InterPro" id="IPR014710">
    <property type="entry name" value="RmlC-like_jellyroll"/>
</dbReference>
<proteinExistence type="inferred from homology"/>
<dbReference type="GO" id="GO:0006094">
    <property type="term" value="P:gluconeogenesis"/>
    <property type="evidence" value="ECO:0007669"/>
    <property type="project" value="UniProtKB-KW"/>
</dbReference>
<evidence type="ECO:0000256" key="4">
    <source>
        <dbReference type="ARBA" id="ARBA00022432"/>
    </source>
</evidence>
<keyword evidence="5" id="KW-0324">Glycolysis</keyword>
<dbReference type="Pfam" id="PF06560">
    <property type="entry name" value="GPI"/>
    <property type="match status" value="1"/>
</dbReference>
<evidence type="ECO:0000256" key="6">
    <source>
        <dbReference type="ARBA" id="ARBA00029321"/>
    </source>
</evidence>
<reference evidence="8 9" key="1">
    <citation type="journal article" date="2016" name="Nat. Commun.">
        <title>Thousands of microbial genomes shed light on interconnected biogeochemical processes in an aquifer system.</title>
        <authorList>
            <person name="Anantharaman K."/>
            <person name="Brown C.T."/>
            <person name="Hug L.A."/>
            <person name="Sharon I."/>
            <person name="Castelle C.J."/>
            <person name="Probst A.J."/>
            <person name="Thomas B.C."/>
            <person name="Singh A."/>
            <person name="Wilkins M.J."/>
            <person name="Karaoz U."/>
            <person name="Brodie E.L."/>
            <person name="Williams K.H."/>
            <person name="Hubbard S.S."/>
            <person name="Banfield J.F."/>
        </authorList>
    </citation>
    <scope>NUCLEOTIDE SEQUENCE [LARGE SCALE GENOMIC DNA]</scope>
</reference>
<dbReference type="InterPro" id="IPR011051">
    <property type="entry name" value="RmlC_Cupin_sf"/>
</dbReference>
<evidence type="ECO:0000256" key="2">
    <source>
        <dbReference type="ARBA" id="ARBA00006542"/>
    </source>
</evidence>
<evidence type="ECO:0000313" key="9">
    <source>
        <dbReference type="Proteomes" id="UP000176339"/>
    </source>
</evidence>
<comment type="caution">
    <text evidence="8">The sequence shown here is derived from an EMBL/GenBank/DDBJ whole genome shotgun (WGS) entry which is preliminary data.</text>
</comment>
<name>A0A1F5P2V8_9BACT</name>
<evidence type="ECO:0000259" key="7">
    <source>
        <dbReference type="Pfam" id="PF06560"/>
    </source>
</evidence>